<organism evidence="5 6">
    <name type="scientific">Paenibacillus aestuarii</name>
    <dbReference type="NCBI Taxonomy" id="516965"/>
    <lineage>
        <taxon>Bacteria</taxon>
        <taxon>Bacillati</taxon>
        <taxon>Bacillota</taxon>
        <taxon>Bacilli</taxon>
        <taxon>Bacillales</taxon>
        <taxon>Paenibacillaceae</taxon>
        <taxon>Paenibacillus</taxon>
    </lineage>
</organism>
<keyword evidence="2" id="KW-0238">DNA-binding</keyword>
<evidence type="ECO:0000259" key="4">
    <source>
        <dbReference type="PROSITE" id="PS01124"/>
    </source>
</evidence>
<name>A0ABW0K5V3_9BACL</name>
<accession>A0ABW0K5V3</accession>
<dbReference type="InterPro" id="IPR003313">
    <property type="entry name" value="AraC-bd"/>
</dbReference>
<evidence type="ECO:0000256" key="1">
    <source>
        <dbReference type="ARBA" id="ARBA00023015"/>
    </source>
</evidence>
<dbReference type="Proteomes" id="UP001596044">
    <property type="component" value="Unassembled WGS sequence"/>
</dbReference>
<evidence type="ECO:0000256" key="3">
    <source>
        <dbReference type="ARBA" id="ARBA00023163"/>
    </source>
</evidence>
<dbReference type="Pfam" id="PF12833">
    <property type="entry name" value="HTH_18"/>
    <property type="match status" value="1"/>
</dbReference>
<dbReference type="InterPro" id="IPR009057">
    <property type="entry name" value="Homeodomain-like_sf"/>
</dbReference>
<dbReference type="SUPFAM" id="SSF51215">
    <property type="entry name" value="Regulatory protein AraC"/>
    <property type="match status" value="1"/>
</dbReference>
<dbReference type="RefSeq" id="WP_270877899.1">
    <property type="nucleotide sequence ID" value="NZ_JAQFVF010000011.1"/>
</dbReference>
<reference evidence="6" key="1">
    <citation type="journal article" date="2019" name="Int. J. Syst. Evol. Microbiol.">
        <title>The Global Catalogue of Microorganisms (GCM) 10K type strain sequencing project: providing services to taxonomists for standard genome sequencing and annotation.</title>
        <authorList>
            <consortium name="The Broad Institute Genomics Platform"/>
            <consortium name="The Broad Institute Genome Sequencing Center for Infectious Disease"/>
            <person name="Wu L."/>
            <person name="Ma J."/>
        </authorList>
    </citation>
    <scope>NUCLEOTIDE SEQUENCE [LARGE SCALE GENOMIC DNA]</scope>
    <source>
        <strain evidence="6">KACC 11904</strain>
    </source>
</reference>
<keyword evidence="6" id="KW-1185">Reference proteome</keyword>
<evidence type="ECO:0000313" key="6">
    <source>
        <dbReference type="Proteomes" id="UP001596044"/>
    </source>
</evidence>
<dbReference type="InterPro" id="IPR018060">
    <property type="entry name" value="HTH_AraC"/>
</dbReference>
<dbReference type="EMBL" id="JBHSMJ010000012">
    <property type="protein sequence ID" value="MFC5448818.1"/>
    <property type="molecule type" value="Genomic_DNA"/>
</dbReference>
<dbReference type="InterPro" id="IPR018062">
    <property type="entry name" value="HTH_AraC-typ_CS"/>
</dbReference>
<sequence length="291" mass="32341">MYLCKETSLLLNEIALVLDGSEACFQVHYWGIAPALPSNPVHKHSFFEICYVMAGEGTYTEEGVDYPLRAGTHFCSRPGVTHQIRTQHGLFLLFVAFELDEKRSSDAMRAAFGRLAEQADVVVHDGAQHPAAHLWKALLIRDDAGCNLPLAATPPLAQALLLSFLTLFGGSGHMRHLDRAHANLLVQQAKLYIRDNLSQSLGLKDVAHYLNVSERHLSRLFAAGIHESFTDFIRGERIRQAAHLLLHSTLSIKEIAEATGFSSVHYFSRVFTESKQMPPGKFRSLQGQLPS</sequence>
<evidence type="ECO:0000313" key="5">
    <source>
        <dbReference type="EMBL" id="MFC5448818.1"/>
    </source>
</evidence>
<dbReference type="InterPro" id="IPR037923">
    <property type="entry name" value="HTH-like"/>
</dbReference>
<dbReference type="PANTHER" id="PTHR43280">
    <property type="entry name" value="ARAC-FAMILY TRANSCRIPTIONAL REGULATOR"/>
    <property type="match status" value="1"/>
</dbReference>
<proteinExistence type="predicted"/>
<dbReference type="Gene3D" id="1.10.10.60">
    <property type="entry name" value="Homeodomain-like"/>
    <property type="match status" value="2"/>
</dbReference>
<dbReference type="InterPro" id="IPR014710">
    <property type="entry name" value="RmlC-like_jellyroll"/>
</dbReference>
<protein>
    <submittedName>
        <fullName evidence="5">Helix-turn-helix domain-containing protein</fullName>
    </submittedName>
</protein>
<dbReference type="SUPFAM" id="SSF46689">
    <property type="entry name" value="Homeodomain-like"/>
    <property type="match status" value="2"/>
</dbReference>
<gene>
    <name evidence="5" type="ORF">ACFPOG_11125</name>
</gene>
<dbReference type="PANTHER" id="PTHR43280:SF28">
    <property type="entry name" value="HTH-TYPE TRANSCRIPTIONAL ACTIVATOR RHAS"/>
    <property type="match status" value="1"/>
</dbReference>
<dbReference type="SMART" id="SM00342">
    <property type="entry name" value="HTH_ARAC"/>
    <property type="match status" value="1"/>
</dbReference>
<dbReference type="Pfam" id="PF02311">
    <property type="entry name" value="AraC_binding"/>
    <property type="match status" value="1"/>
</dbReference>
<evidence type="ECO:0000256" key="2">
    <source>
        <dbReference type="ARBA" id="ARBA00023125"/>
    </source>
</evidence>
<feature type="domain" description="HTH araC/xylS-type" evidence="4">
    <location>
        <begin position="187"/>
        <end position="285"/>
    </location>
</feature>
<dbReference type="PROSITE" id="PS01124">
    <property type="entry name" value="HTH_ARAC_FAMILY_2"/>
    <property type="match status" value="1"/>
</dbReference>
<dbReference type="PROSITE" id="PS00041">
    <property type="entry name" value="HTH_ARAC_FAMILY_1"/>
    <property type="match status" value="1"/>
</dbReference>
<keyword evidence="1" id="KW-0805">Transcription regulation</keyword>
<dbReference type="Gene3D" id="2.60.120.10">
    <property type="entry name" value="Jelly Rolls"/>
    <property type="match status" value="1"/>
</dbReference>
<comment type="caution">
    <text evidence="5">The sequence shown here is derived from an EMBL/GenBank/DDBJ whole genome shotgun (WGS) entry which is preliminary data.</text>
</comment>
<keyword evidence="3" id="KW-0804">Transcription</keyword>